<proteinExistence type="predicted"/>
<evidence type="ECO:0000313" key="2">
    <source>
        <dbReference type="Proteomes" id="UP000265520"/>
    </source>
</evidence>
<protein>
    <submittedName>
        <fullName evidence="1">Uncharacterized protein</fullName>
    </submittedName>
</protein>
<sequence>EVNTNGVVEMLVR</sequence>
<accession>A0A392VGN9</accession>
<comment type="caution">
    <text evidence="1">The sequence shown here is derived from an EMBL/GenBank/DDBJ whole genome shotgun (WGS) entry which is preliminary data.</text>
</comment>
<reference evidence="1 2" key="1">
    <citation type="journal article" date="2018" name="Front. Plant Sci.">
        <title>Red Clover (Trifolium pratense) and Zigzag Clover (T. medium) - A Picture of Genomic Similarities and Differences.</title>
        <authorList>
            <person name="Dluhosova J."/>
            <person name="Istvanek J."/>
            <person name="Nedelnik J."/>
            <person name="Repkova J."/>
        </authorList>
    </citation>
    <scope>NUCLEOTIDE SEQUENCE [LARGE SCALE GENOMIC DNA]</scope>
    <source>
        <strain evidence="2">cv. 10/8</strain>
        <tissue evidence="1">Leaf</tissue>
    </source>
</reference>
<feature type="non-terminal residue" evidence="1">
    <location>
        <position position="1"/>
    </location>
</feature>
<dbReference type="EMBL" id="LXQA011169435">
    <property type="protein sequence ID" value="MCI87564.1"/>
    <property type="molecule type" value="Genomic_DNA"/>
</dbReference>
<dbReference type="Proteomes" id="UP000265520">
    <property type="component" value="Unassembled WGS sequence"/>
</dbReference>
<name>A0A392VGN9_9FABA</name>
<organism evidence="1 2">
    <name type="scientific">Trifolium medium</name>
    <dbReference type="NCBI Taxonomy" id="97028"/>
    <lineage>
        <taxon>Eukaryota</taxon>
        <taxon>Viridiplantae</taxon>
        <taxon>Streptophyta</taxon>
        <taxon>Embryophyta</taxon>
        <taxon>Tracheophyta</taxon>
        <taxon>Spermatophyta</taxon>
        <taxon>Magnoliopsida</taxon>
        <taxon>eudicotyledons</taxon>
        <taxon>Gunneridae</taxon>
        <taxon>Pentapetalae</taxon>
        <taxon>rosids</taxon>
        <taxon>fabids</taxon>
        <taxon>Fabales</taxon>
        <taxon>Fabaceae</taxon>
        <taxon>Papilionoideae</taxon>
        <taxon>50 kb inversion clade</taxon>
        <taxon>NPAAA clade</taxon>
        <taxon>Hologalegina</taxon>
        <taxon>IRL clade</taxon>
        <taxon>Trifolieae</taxon>
        <taxon>Trifolium</taxon>
    </lineage>
</organism>
<evidence type="ECO:0000313" key="1">
    <source>
        <dbReference type="EMBL" id="MCI87564.1"/>
    </source>
</evidence>
<keyword evidence="2" id="KW-1185">Reference proteome</keyword>